<gene>
    <name evidence="4" type="ORF">K452DRAFT_350317</name>
</gene>
<keyword evidence="2" id="KW-0812">Transmembrane</keyword>
<evidence type="ECO:0000256" key="1">
    <source>
        <dbReference type="SAM" id="MobiDB-lite"/>
    </source>
</evidence>
<sequence>MAWPNPFKRKTENTRTCWGYTFELTPEHLTPEQMHPLKHSYDVLGEQALLRLNEISPPPRNALPRNSSQYAARMDKTGEAPEEQDRSLGDDRSPGKRDEHTPPRRDLYALLRDNADKDEKLGELWRQLNTVPEWVDWEQIERGQDVFYRYGSAALTGLAYQSLLGGMGAARVVETLARTGGFSTKVARRRIFETTQHILQCTKSIENLKPGGEGFASSVRVRLLHAAVRLRIMKLAESRPEYYKLEEWGVPINDLDNLATIGTFSATLIWLSFPRQGIFIREQEATDYIALWRYIGYLLGTPTDHFETPEKAKKMMDVLLLYEIQPTSTSKILANNIIKSLQDQPPYFASSDMLIASARWLNGNELCDRLGLPRPSLYYWALMAGQCIFFMAMNYGYRSVPSWDRKKNAMTRKVFWQFIVESKWGMGGDKTNFDFKYVPEYGILTELGESQPAVLSSAGGVERRNLKWLLIGLGTWAVGSYVGLKVVSGVVSGVTRVTRYAWR</sequence>
<dbReference type="RefSeq" id="XP_033398914.1">
    <property type="nucleotide sequence ID" value="XM_033545648.1"/>
</dbReference>
<dbReference type="EMBL" id="ML995482">
    <property type="protein sequence ID" value="KAF2143202.1"/>
    <property type="molecule type" value="Genomic_DNA"/>
</dbReference>
<dbReference type="Pfam" id="PF09995">
    <property type="entry name" value="MPAB_Lcp_cat"/>
    <property type="match status" value="1"/>
</dbReference>
<dbReference type="AlphaFoldDB" id="A0A6A6BGA7"/>
<accession>A0A6A6BGA7</accession>
<feature type="domain" description="ER-bound oxygenase mpaB/mpaB'/Rubber oxygenase catalytic" evidence="3">
    <location>
        <begin position="153"/>
        <end position="377"/>
    </location>
</feature>
<keyword evidence="5" id="KW-1185">Reference proteome</keyword>
<dbReference type="PANTHER" id="PTHR37539">
    <property type="entry name" value="SECRETED PROTEIN-RELATED"/>
    <property type="match status" value="1"/>
</dbReference>
<keyword evidence="2" id="KW-1133">Transmembrane helix</keyword>
<evidence type="ECO:0000259" key="3">
    <source>
        <dbReference type="Pfam" id="PF09995"/>
    </source>
</evidence>
<dbReference type="GeneID" id="54303156"/>
<feature type="transmembrane region" description="Helical" evidence="2">
    <location>
        <begin position="377"/>
        <end position="397"/>
    </location>
</feature>
<dbReference type="PANTHER" id="PTHR37539:SF1">
    <property type="entry name" value="ER-BOUND OXYGENASE MPAB_MPAB'_RUBBER OXYGENASE CATALYTIC DOMAIN-CONTAINING PROTEIN"/>
    <property type="match status" value="1"/>
</dbReference>
<dbReference type="InterPro" id="IPR018713">
    <property type="entry name" value="MPAB/Lcp_cat_dom"/>
</dbReference>
<proteinExistence type="predicted"/>
<evidence type="ECO:0000313" key="5">
    <source>
        <dbReference type="Proteomes" id="UP000799438"/>
    </source>
</evidence>
<name>A0A6A6BGA7_9PEZI</name>
<dbReference type="GO" id="GO:0016491">
    <property type="term" value="F:oxidoreductase activity"/>
    <property type="evidence" value="ECO:0007669"/>
    <property type="project" value="InterPro"/>
</dbReference>
<feature type="compositionally biased region" description="Basic and acidic residues" evidence="1">
    <location>
        <begin position="73"/>
        <end position="106"/>
    </location>
</feature>
<dbReference type="OrthoDB" id="6361347at2759"/>
<dbReference type="Proteomes" id="UP000799438">
    <property type="component" value="Unassembled WGS sequence"/>
</dbReference>
<feature type="region of interest" description="Disordered" evidence="1">
    <location>
        <begin position="54"/>
        <end position="106"/>
    </location>
</feature>
<organism evidence="4 5">
    <name type="scientific">Aplosporella prunicola CBS 121167</name>
    <dbReference type="NCBI Taxonomy" id="1176127"/>
    <lineage>
        <taxon>Eukaryota</taxon>
        <taxon>Fungi</taxon>
        <taxon>Dikarya</taxon>
        <taxon>Ascomycota</taxon>
        <taxon>Pezizomycotina</taxon>
        <taxon>Dothideomycetes</taxon>
        <taxon>Dothideomycetes incertae sedis</taxon>
        <taxon>Botryosphaeriales</taxon>
        <taxon>Aplosporellaceae</taxon>
        <taxon>Aplosporella</taxon>
    </lineage>
</organism>
<evidence type="ECO:0000256" key="2">
    <source>
        <dbReference type="SAM" id="Phobius"/>
    </source>
</evidence>
<reference evidence="4" key="1">
    <citation type="journal article" date="2020" name="Stud. Mycol.">
        <title>101 Dothideomycetes genomes: a test case for predicting lifestyles and emergence of pathogens.</title>
        <authorList>
            <person name="Haridas S."/>
            <person name="Albert R."/>
            <person name="Binder M."/>
            <person name="Bloem J."/>
            <person name="Labutti K."/>
            <person name="Salamov A."/>
            <person name="Andreopoulos B."/>
            <person name="Baker S."/>
            <person name="Barry K."/>
            <person name="Bills G."/>
            <person name="Bluhm B."/>
            <person name="Cannon C."/>
            <person name="Castanera R."/>
            <person name="Culley D."/>
            <person name="Daum C."/>
            <person name="Ezra D."/>
            <person name="Gonzalez J."/>
            <person name="Henrissat B."/>
            <person name="Kuo A."/>
            <person name="Liang C."/>
            <person name="Lipzen A."/>
            <person name="Lutzoni F."/>
            <person name="Magnuson J."/>
            <person name="Mondo S."/>
            <person name="Nolan M."/>
            <person name="Ohm R."/>
            <person name="Pangilinan J."/>
            <person name="Park H.-J."/>
            <person name="Ramirez L."/>
            <person name="Alfaro M."/>
            <person name="Sun H."/>
            <person name="Tritt A."/>
            <person name="Yoshinaga Y."/>
            <person name="Zwiers L.-H."/>
            <person name="Turgeon B."/>
            <person name="Goodwin S."/>
            <person name="Spatafora J."/>
            <person name="Crous P."/>
            <person name="Grigoriev I."/>
        </authorList>
    </citation>
    <scope>NUCLEOTIDE SEQUENCE</scope>
    <source>
        <strain evidence="4">CBS 121167</strain>
    </source>
</reference>
<dbReference type="InterPro" id="IPR037473">
    <property type="entry name" value="Lcp-like"/>
</dbReference>
<keyword evidence="2" id="KW-0472">Membrane</keyword>
<evidence type="ECO:0000313" key="4">
    <source>
        <dbReference type="EMBL" id="KAF2143202.1"/>
    </source>
</evidence>
<protein>
    <recommendedName>
        <fullName evidence="3">ER-bound oxygenase mpaB/mpaB'/Rubber oxygenase catalytic domain-containing protein</fullName>
    </recommendedName>
</protein>